<protein>
    <submittedName>
        <fullName evidence="2">Uncharacterized protein</fullName>
    </submittedName>
</protein>
<feature type="region of interest" description="Disordered" evidence="1">
    <location>
        <begin position="63"/>
        <end position="109"/>
    </location>
</feature>
<organism evidence="2 3">
    <name type="scientific">Nephila pilipes</name>
    <name type="common">Giant wood spider</name>
    <name type="synonym">Nephila maculata</name>
    <dbReference type="NCBI Taxonomy" id="299642"/>
    <lineage>
        <taxon>Eukaryota</taxon>
        <taxon>Metazoa</taxon>
        <taxon>Ecdysozoa</taxon>
        <taxon>Arthropoda</taxon>
        <taxon>Chelicerata</taxon>
        <taxon>Arachnida</taxon>
        <taxon>Araneae</taxon>
        <taxon>Araneomorphae</taxon>
        <taxon>Entelegynae</taxon>
        <taxon>Araneoidea</taxon>
        <taxon>Nephilidae</taxon>
        <taxon>Nephila</taxon>
    </lineage>
</organism>
<evidence type="ECO:0000256" key="1">
    <source>
        <dbReference type="SAM" id="MobiDB-lite"/>
    </source>
</evidence>
<evidence type="ECO:0000313" key="2">
    <source>
        <dbReference type="EMBL" id="GFU59538.1"/>
    </source>
</evidence>
<dbReference type="OrthoDB" id="10597264at2759"/>
<keyword evidence="3" id="KW-1185">Reference proteome</keyword>
<sequence>MEHHYPSVRSFREWMKPDYPPPHALDLKLLTRTSFSIAACQTSVLRLKALSFYILSRQEKRKGSFLPSSPVNETGKIFPKNREPFSYHPSSSSSRQEGDGSFNTPVVSRSGEPCIDELRMLNRNRRRKREFPFTNETRKSKLIFMRKLHFQRD</sequence>
<comment type="caution">
    <text evidence="2">The sequence shown here is derived from an EMBL/GenBank/DDBJ whole genome shotgun (WGS) entry which is preliminary data.</text>
</comment>
<gene>
    <name evidence="2" type="ORF">NPIL_594691</name>
</gene>
<evidence type="ECO:0000313" key="3">
    <source>
        <dbReference type="Proteomes" id="UP000887013"/>
    </source>
</evidence>
<proteinExistence type="predicted"/>
<dbReference type="Proteomes" id="UP000887013">
    <property type="component" value="Unassembled WGS sequence"/>
</dbReference>
<name>A0A8X6QZ61_NEPPI</name>
<accession>A0A8X6QZ61</accession>
<reference evidence="2" key="1">
    <citation type="submission" date="2020-08" db="EMBL/GenBank/DDBJ databases">
        <title>Multicomponent nature underlies the extraordinary mechanical properties of spider dragline silk.</title>
        <authorList>
            <person name="Kono N."/>
            <person name="Nakamura H."/>
            <person name="Mori M."/>
            <person name="Yoshida Y."/>
            <person name="Ohtoshi R."/>
            <person name="Malay A.D."/>
            <person name="Moran D.A.P."/>
            <person name="Tomita M."/>
            <person name="Numata K."/>
            <person name="Arakawa K."/>
        </authorList>
    </citation>
    <scope>NUCLEOTIDE SEQUENCE</scope>
</reference>
<dbReference type="EMBL" id="BMAW01040404">
    <property type="protein sequence ID" value="GFU59538.1"/>
    <property type="molecule type" value="Genomic_DNA"/>
</dbReference>
<dbReference type="AlphaFoldDB" id="A0A8X6QZ61"/>